<evidence type="ECO:0000256" key="7">
    <source>
        <dbReference type="SAM" id="Phobius"/>
    </source>
</evidence>
<keyword evidence="11" id="KW-1185">Reference proteome</keyword>
<keyword evidence="3 7" id="KW-0812">Transmembrane</keyword>
<evidence type="ECO:0000259" key="8">
    <source>
        <dbReference type="Pfam" id="PF00535"/>
    </source>
</evidence>
<feature type="transmembrane region" description="Helical" evidence="7">
    <location>
        <begin position="293"/>
        <end position="311"/>
    </location>
</feature>
<accession>A0A1H2BHA3</accession>
<feature type="region of interest" description="Disordered" evidence="6">
    <location>
        <begin position="352"/>
        <end position="374"/>
    </location>
</feature>
<sequence>MIILIPAYEPDHHLPALIRRIRAAEPWTAVVVVDDGSGPAYKGVFDDLRALGCHVLGYARNRGKGFALKAGFGFIADSLPGHDVVCADSDGQHTVTDILRVAGKVHGNGSDQRGAATMVLGSRSFTGDVPARSRLGNTATRALFTLATGERIPDTQTGLRGYPAALLPWLRSVRGDRYEYELNLLLEAKNAGYSIQSLDIATVYLDHNSGSHFRPLADSVRIYAPLLKFLGSSFAAFLVDTTVFLLLTVLVDSLLLAVLGARAVSSAVNFLVNRHVVFEHGRQRPARSAGLRYFSLVAVLLVANVALIWALEAIAVPALAAKILAEIMLLAISFSIQQRWLFARKQDRLPAAEPAREEAGKAAGKSPSEAHISG</sequence>
<dbReference type="Gene3D" id="3.90.550.10">
    <property type="entry name" value="Spore Coat Polysaccharide Biosynthesis Protein SpsA, Chain A"/>
    <property type="match status" value="1"/>
</dbReference>
<reference evidence="11" key="1">
    <citation type="submission" date="2016-10" db="EMBL/GenBank/DDBJ databases">
        <authorList>
            <person name="Varghese N."/>
            <person name="Submissions S."/>
        </authorList>
    </citation>
    <scope>NUCLEOTIDE SEQUENCE [LARGE SCALE GENOMIC DNA]</scope>
    <source>
        <strain evidence="11">IMMIB L-1606</strain>
    </source>
</reference>
<comment type="subcellular location">
    <subcellularLocation>
        <location evidence="1">Membrane</location>
        <topology evidence="1">Multi-pass membrane protein</topology>
    </subcellularLocation>
</comment>
<feature type="domain" description="GtrA/DPMS transmembrane" evidence="9">
    <location>
        <begin position="228"/>
        <end position="342"/>
    </location>
</feature>
<evidence type="ECO:0000313" key="11">
    <source>
        <dbReference type="Proteomes" id="UP000198751"/>
    </source>
</evidence>
<evidence type="ECO:0000256" key="1">
    <source>
        <dbReference type="ARBA" id="ARBA00004141"/>
    </source>
</evidence>
<name>A0A1H2BHA3_9MICC</name>
<protein>
    <submittedName>
        <fullName evidence="10">Glycosyl transferase family 2</fullName>
    </submittedName>
</protein>
<evidence type="ECO:0000256" key="4">
    <source>
        <dbReference type="ARBA" id="ARBA00022989"/>
    </source>
</evidence>
<dbReference type="RefSeq" id="WP_091723095.1">
    <property type="nucleotide sequence ID" value="NZ_LT629779.1"/>
</dbReference>
<dbReference type="Proteomes" id="UP000198751">
    <property type="component" value="Chromosome I"/>
</dbReference>
<dbReference type="InterPro" id="IPR007267">
    <property type="entry name" value="GtrA_DPMS_TM"/>
</dbReference>
<dbReference type="OrthoDB" id="9810303at2"/>
<dbReference type="PANTHER" id="PTHR48090:SF7">
    <property type="entry name" value="RFBJ PROTEIN"/>
    <property type="match status" value="1"/>
</dbReference>
<feature type="transmembrane region" description="Helical" evidence="7">
    <location>
        <begin position="317"/>
        <end position="336"/>
    </location>
</feature>
<proteinExistence type="inferred from homology"/>
<dbReference type="EMBL" id="LT629779">
    <property type="protein sequence ID" value="SDT57279.1"/>
    <property type="molecule type" value="Genomic_DNA"/>
</dbReference>
<evidence type="ECO:0000256" key="5">
    <source>
        <dbReference type="ARBA" id="ARBA00023136"/>
    </source>
</evidence>
<dbReference type="InterPro" id="IPR001173">
    <property type="entry name" value="Glyco_trans_2-like"/>
</dbReference>
<dbReference type="InterPro" id="IPR029044">
    <property type="entry name" value="Nucleotide-diphossugar_trans"/>
</dbReference>
<dbReference type="SUPFAM" id="SSF53448">
    <property type="entry name" value="Nucleotide-diphospho-sugar transferases"/>
    <property type="match status" value="1"/>
</dbReference>
<evidence type="ECO:0000259" key="9">
    <source>
        <dbReference type="Pfam" id="PF04138"/>
    </source>
</evidence>
<evidence type="ECO:0000256" key="3">
    <source>
        <dbReference type="ARBA" id="ARBA00022692"/>
    </source>
</evidence>
<dbReference type="AlphaFoldDB" id="A0A1H2BHA3"/>
<dbReference type="CDD" id="cd04179">
    <property type="entry name" value="DPM_DPG-synthase_like"/>
    <property type="match status" value="1"/>
</dbReference>
<organism evidence="10 11">
    <name type="scientific">Pseudarthrobacter equi</name>
    <dbReference type="NCBI Taxonomy" id="728066"/>
    <lineage>
        <taxon>Bacteria</taxon>
        <taxon>Bacillati</taxon>
        <taxon>Actinomycetota</taxon>
        <taxon>Actinomycetes</taxon>
        <taxon>Micrococcales</taxon>
        <taxon>Micrococcaceae</taxon>
        <taxon>Pseudarthrobacter</taxon>
    </lineage>
</organism>
<dbReference type="PANTHER" id="PTHR48090">
    <property type="entry name" value="UNDECAPRENYL-PHOSPHATE 4-DEOXY-4-FORMAMIDO-L-ARABINOSE TRANSFERASE-RELATED"/>
    <property type="match status" value="1"/>
</dbReference>
<evidence type="ECO:0000313" key="10">
    <source>
        <dbReference type="EMBL" id="SDT57279.1"/>
    </source>
</evidence>
<evidence type="ECO:0000256" key="2">
    <source>
        <dbReference type="ARBA" id="ARBA00006739"/>
    </source>
</evidence>
<dbReference type="GO" id="GO:0000271">
    <property type="term" value="P:polysaccharide biosynthetic process"/>
    <property type="evidence" value="ECO:0007669"/>
    <property type="project" value="InterPro"/>
</dbReference>
<comment type="similarity">
    <text evidence="2">Belongs to the glycosyltransferase 2 family.</text>
</comment>
<dbReference type="GO" id="GO:0016740">
    <property type="term" value="F:transferase activity"/>
    <property type="evidence" value="ECO:0007669"/>
    <property type="project" value="UniProtKB-KW"/>
</dbReference>
<dbReference type="GO" id="GO:0016020">
    <property type="term" value="C:membrane"/>
    <property type="evidence" value="ECO:0007669"/>
    <property type="project" value="UniProtKB-SubCell"/>
</dbReference>
<dbReference type="Pfam" id="PF04138">
    <property type="entry name" value="GtrA_DPMS_TM"/>
    <property type="match status" value="1"/>
</dbReference>
<keyword evidence="5 7" id="KW-0472">Membrane</keyword>
<keyword evidence="10" id="KW-0808">Transferase</keyword>
<gene>
    <name evidence="10" type="ORF">SAMN04489743_3671</name>
</gene>
<evidence type="ECO:0000256" key="6">
    <source>
        <dbReference type="SAM" id="MobiDB-lite"/>
    </source>
</evidence>
<feature type="domain" description="Glycosyltransferase 2-like" evidence="8">
    <location>
        <begin position="3"/>
        <end position="111"/>
    </location>
</feature>
<keyword evidence="4 7" id="KW-1133">Transmembrane helix</keyword>
<dbReference type="Pfam" id="PF00535">
    <property type="entry name" value="Glycos_transf_2"/>
    <property type="match status" value="1"/>
</dbReference>
<dbReference type="InterPro" id="IPR050256">
    <property type="entry name" value="Glycosyltransferase_2"/>
</dbReference>